<organism evidence="2 3">
    <name type="scientific">Amnibacterium flavum</name>
    <dbReference type="NCBI Taxonomy" id="2173173"/>
    <lineage>
        <taxon>Bacteria</taxon>
        <taxon>Bacillati</taxon>
        <taxon>Actinomycetota</taxon>
        <taxon>Actinomycetes</taxon>
        <taxon>Micrococcales</taxon>
        <taxon>Microbacteriaceae</taxon>
        <taxon>Amnibacterium</taxon>
    </lineage>
</organism>
<sequence>MTPADLDSYNPPPRRDPGLLTITIVSTVAAVVLLVFQFLGLRESEDFPKSALLLINVAVIVLIYLGYFGVMALSLRDLRRSPGIHAAWVVNAVPGLTKFLKDDPLSSGSSISSFTIGLVALTDRGVEFRRVVRSDEVITTIPWDQISHVAVAPVLSNAVARLGPASGAVLRIGHVDQSTFELGLDVRSGFLLRRAPDAFVDAVSRVRTARDQVS</sequence>
<keyword evidence="1" id="KW-0472">Membrane</keyword>
<dbReference type="RefSeq" id="WP_116755071.1">
    <property type="nucleotide sequence ID" value="NZ_JBHUEX010000001.1"/>
</dbReference>
<accession>A0A2V1HRW3</accession>
<evidence type="ECO:0000313" key="3">
    <source>
        <dbReference type="Proteomes" id="UP000244893"/>
    </source>
</evidence>
<protein>
    <submittedName>
        <fullName evidence="2">Uncharacterized protein</fullName>
    </submittedName>
</protein>
<comment type="caution">
    <text evidence="2">The sequence shown here is derived from an EMBL/GenBank/DDBJ whole genome shotgun (WGS) entry which is preliminary data.</text>
</comment>
<dbReference type="Proteomes" id="UP000244893">
    <property type="component" value="Unassembled WGS sequence"/>
</dbReference>
<keyword evidence="1" id="KW-1133">Transmembrane helix</keyword>
<name>A0A2V1HRW3_9MICO</name>
<feature type="transmembrane region" description="Helical" evidence="1">
    <location>
        <begin position="51"/>
        <end position="75"/>
    </location>
</feature>
<proteinExistence type="predicted"/>
<keyword evidence="1" id="KW-0812">Transmembrane</keyword>
<feature type="transmembrane region" description="Helical" evidence="1">
    <location>
        <begin position="20"/>
        <end position="39"/>
    </location>
</feature>
<dbReference type="AlphaFoldDB" id="A0A2V1HRW3"/>
<evidence type="ECO:0000256" key="1">
    <source>
        <dbReference type="SAM" id="Phobius"/>
    </source>
</evidence>
<keyword evidence="3" id="KW-1185">Reference proteome</keyword>
<reference evidence="2 3" key="1">
    <citation type="submission" date="2018-05" db="EMBL/GenBank/DDBJ databases">
        <title>Amnibacterium sp. M8JJ-5, whole genome shotgun sequence.</title>
        <authorList>
            <person name="Tuo L."/>
        </authorList>
    </citation>
    <scope>NUCLEOTIDE SEQUENCE [LARGE SCALE GENOMIC DNA]</scope>
    <source>
        <strain evidence="2 3">M8JJ-5</strain>
    </source>
</reference>
<gene>
    <name evidence="2" type="ORF">DDQ50_02095</name>
</gene>
<evidence type="ECO:0000313" key="2">
    <source>
        <dbReference type="EMBL" id="PVZ95335.1"/>
    </source>
</evidence>
<dbReference type="EMBL" id="QEOP01000001">
    <property type="protein sequence ID" value="PVZ95335.1"/>
    <property type="molecule type" value="Genomic_DNA"/>
</dbReference>